<accession>A0A2A6B4K3</accession>
<organism evidence="1 2">
    <name type="scientific">Pristionchus pacificus</name>
    <name type="common">Parasitic nematode worm</name>
    <dbReference type="NCBI Taxonomy" id="54126"/>
    <lineage>
        <taxon>Eukaryota</taxon>
        <taxon>Metazoa</taxon>
        <taxon>Ecdysozoa</taxon>
        <taxon>Nematoda</taxon>
        <taxon>Chromadorea</taxon>
        <taxon>Rhabditida</taxon>
        <taxon>Rhabditina</taxon>
        <taxon>Diplogasteromorpha</taxon>
        <taxon>Diplogasteroidea</taxon>
        <taxon>Neodiplogasteridae</taxon>
        <taxon>Pristionchus</taxon>
    </lineage>
</organism>
<evidence type="ECO:0000313" key="1">
    <source>
        <dbReference type="EnsemblMetazoa" id="PPA17670.1"/>
    </source>
</evidence>
<protein>
    <submittedName>
        <fullName evidence="1">Uncharacterized protein</fullName>
    </submittedName>
</protein>
<gene>
    <name evidence="1" type="primary">WBGene00107224</name>
</gene>
<reference evidence="1" key="2">
    <citation type="submission" date="2022-06" db="UniProtKB">
        <authorList>
            <consortium name="EnsemblMetazoa"/>
        </authorList>
    </citation>
    <scope>IDENTIFICATION</scope>
    <source>
        <strain evidence="1">PS312</strain>
    </source>
</reference>
<accession>A0A8R1YE54</accession>
<sequence length="152" mass="16037">MDGPARILYCLGHSLRSLLDTLHVKVGRLHGRVDGAELEESHGVGGISVGGGSVVINPGGVGEVVIVALTIADPVVNLGDNCRIVDPVDRGNHVVSGYDEVVLVFEGVGQLSNQRVFARVTESEIKDQRSTSLENNAPKTDIESSITISDRA</sequence>
<reference evidence="2" key="1">
    <citation type="journal article" date="2008" name="Nat. Genet.">
        <title>The Pristionchus pacificus genome provides a unique perspective on nematode lifestyle and parasitism.</title>
        <authorList>
            <person name="Dieterich C."/>
            <person name="Clifton S.W."/>
            <person name="Schuster L.N."/>
            <person name="Chinwalla A."/>
            <person name="Delehaunty K."/>
            <person name="Dinkelacker I."/>
            <person name="Fulton L."/>
            <person name="Fulton R."/>
            <person name="Godfrey J."/>
            <person name="Minx P."/>
            <person name="Mitreva M."/>
            <person name="Roeseler W."/>
            <person name="Tian H."/>
            <person name="Witte H."/>
            <person name="Yang S.P."/>
            <person name="Wilson R.K."/>
            <person name="Sommer R.J."/>
        </authorList>
    </citation>
    <scope>NUCLEOTIDE SEQUENCE [LARGE SCALE GENOMIC DNA]</scope>
    <source>
        <strain evidence="2">PS312</strain>
    </source>
</reference>
<keyword evidence="2" id="KW-1185">Reference proteome</keyword>
<dbReference type="Proteomes" id="UP000005239">
    <property type="component" value="Unassembled WGS sequence"/>
</dbReference>
<proteinExistence type="predicted"/>
<evidence type="ECO:0000313" key="2">
    <source>
        <dbReference type="Proteomes" id="UP000005239"/>
    </source>
</evidence>
<dbReference type="EnsemblMetazoa" id="PPA17670.1">
    <property type="protein sequence ID" value="PPA17670.1"/>
    <property type="gene ID" value="WBGene00107224"/>
</dbReference>
<dbReference type="AlphaFoldDB" id="A0A2A6B4K3"/>
<name>A0A2A6B4K3_PRIPA</name>